<proteinExistence type="predicted"/>
<sequence length="112" mass="12626">MIAPPMIVVAAVKLPMVTLPVVMQPMMTLLVVTKLMEIQLILTLLPMAQTIPVALKEIQAMTAYLKIIPMENRIQHPILLAVPHRTTLKSLPEEYLAQQQSSSVCWYHLRLS</sequence>
<dbReference type="Proteomes" id="UP001140094">
    <property type="component" value="Unassembled WGS sequence"/>
</dbReference>
<evidence type="ECO:0000313" key="2">
    <source>
        <dbReference type="Proteomes" id="UP001140094"/>
    </source>
</evidence>
<gene>
    <name evidence="1" type="ORF">H4R20_004696</name>
</gene>
<keyword evidence="2" id="KW-1185">Reference proteome</keyword>
<accession>A0A9W8HZE8</accession>
<protein>
    <submittedName>
        <fullName evidence="1">Uncharacterized protein</fullName>
    </submittedName>
</protein>
<comment type="caution">
    <text evidence="1">The sequence shown here is derived from an EMBL/GenBank/DDBJ whole genome shotgun (WGS) entry which is preliminary data.</text>
</comment>
<dbReference type="EMBL" id="JANBUO010001322">
    <property type="protein sequence ID" value="KAJ2798777.1"/>
    <property type="molecule type" value="Genomic_DNA"/>
</dbReference>
<evidence type="ECO:0000313" key="1">
    <source>
        <dbReference type="EMBL" id="KAJ2798777.1"/>
    </source>
</evidence>
<name>A0A9W8HZE8_9FUNG</name>
<dbReference type="AlphaFoldDB" id="A0A9W8HZE8"/>
<organism evidence="1 2">
    <name type="scientific">Coemansia guatemalensis</name>
    <dbReference type="NCBI Taxonomy" id="2761395"/>
    <lineage>
        <taxon>Eukaryota</taxon>
        <taxon>Fungi</taxon>
        <taxon>Fungi incertae sedis</taxon>
        <taxon>Zoopagomycota</taxon>
        <taxon>Kickxellomycotina</taxon>
        <taxon>Kickxellomycetes</taxon>
        <taxon>Kickxellales</taxon>
        <taxon>Kickxellaceae</taxon>
        <taxon>Coemansia</taxon>
    </lineage>
</organism>
<reference evidence="1" key="1">
    <citation type="submission" date="2022-07" db="EMBL/GenBank/DDBJ databases">
        <title>Phylogenomic reconstructions and comparative analyses of Kickxellomycotina fungi.</title>
        <authorList>
            <person name="Reynolds N.K."/>
            <person name="Stajich J.E."/>
            <person name="Barry K."/>
            <person name="Grigoriev I.V."/>
            <person name="Crous P."/>
            <person name="Smith M.E."/>
        </authorList>
    </citation>
    <scope>NUCLEOTIDE SEQUENCE</scope>
    <source>
        <strain evidence="1">NRRL 1565</strain>
    </source>
</reference>